<evidence type="ECO:0000259" key="1">
    <source>
        <dbReference type="Pfam" id="PF13228"/>
    </source>
</evidence>
<sequence>MKGLELSRLYYEECGRPMLEQYFPHYAGHIAVGLVGMGSECLGFDDEISQDHDWGSGFCLWLNRQVYETIGNDLQMELSRLPKAFAGFNARQESHWGGGRTGVFEIGQFYRQFIGFDHVPADWREWRVIPEANLAISTNGEIFTDPAGEFTAFRESLQQFYPEDIRLKKIACRCMIMAQSGQYNFMRCIRRSELVAAQYAEAEFINTAISMVFLLNKQYKPFYKWMHRALRTLPVLGSAIYDLCSDLATAHTVEPVRKIYERKAGLMEAICQHIIKELRCQGLTDSGSDFLLDHGPLVQRRIQNSVIRGMNVWTE</sequence>
<dbReference type="STRING" id="1794912.AXX12_00985"/>
<gene>
    <name evidence="2" type="ORF">AXX12_00985</name>
</gene>
<organism evidence="2 3">
    <name type="scientific">Anaerosporomusa subterranea</name>
    <dbReference type="NCBI Taxonomy" id="1794912"/>
    <lineage>
        <taxon>Bacteria</taxon>
        <taxon>Bacillati</taxon>
        <taxon>Bacillota</taxon>
        <taxon>Negativicutes</taxon>
        <taxon>Acetonemataceae</taxon>
        <taxon>Anaerosporomusa</taxon>
    </lineage>
</organism>
<accession>A0A154BW27</accession>
<evidence type="ECO:0000313" key="3">
    <source>
        <dbReference type="Proteomes" id="UP000076268"/>
    </source>
</evidence>
<dbReference type="InterPro" id="IPR025117">
    <property type="entry name" value="DUF4037"/>
</dbReference>
<name>A0A154BW27_ANASB</name>
<evidence type="ECO:0000313" key="2">
    <source>
        <dbReference type="EMBL" id="KYZ78151.1"/>
    </source>
</evidence>
<feature type="domain" description="DUF4037" evidence="1">
    <location>
        <begin position="126"/>
        <end position="226"/>
    </location>
</feature>
<dbReference type="Proteomes" id="UP000076268">
    <property type="component" value="Unassembled WGS sequence"/>
</dbReference>
<proteinExistence type="predicted"/>
<protein>
    <recommendedName>
        <fullName evidence="1">DUF4037 domain-containing protein</fullName>
    </recommendedName>
</protein>
<dbReference type="RefSeq" id="WP_066236866.1">
    <property type="nucleotide sequence ID" value="NZ_LSGP01000001.1"/>
</dbReference>
<dbReference type="AlphaFoldDB" id="A0A154BW27"/>
<keyword evidence="3" id="KW-1185">Reference proteome</keyword>
<dbReference type="OrthoDB" id="3030at2"/>
<dbReference type="EMBL" id="LSGP01000001">
    <property type="protein sequence ID" value="KYZ78151.1"/>
    <property type="molecule type" value="Genomic_DNA"/>
</dbReference>
<dbReference type="Pfam" id="PF13228">
    <property type="entry name" value="DUF4037"/>
    <property type="match status" value="1"/>
</dbReference>
<reference evidence="2 3" key="1">
    <citation type="submission" date="2016-02" db="EMBL/GenBank/DDBJ databases">
        <title>Anaerosporomusa subterraneum gen. nov., sp. nov., a spore-forming obligate anaerobe isolated from saprolite.</title>
        <authorList>
            <person name="Choi J.K."/>
            <person name="Shah M."/>
            <person name="Yee N."/>
        </authorList>
    </citation>
    <scope>NUCLEOTIDE SEQUENCE [LARGE SCALE GENOMIC DNA]</scope>
    <source>
        <strain evidence="2 3">RU4</strain>
    </source>
</reference>
<comment type="caution">
    <text evidence="2">The sequence shown here is derived from an EMBL/GenBank/DDBJ whole genome shotgun (WGS) entry which is preliminary data.</text>
</comment>